<dbReference type="AlphaFoldDB" id="A0A7Y9TFW0"/>
<dbReference type="RefSeq" id="WP_179488487.1">
    <property type="nucleotide sequence ID" value="NZ_JACCCW010000001.1"/>
</dbReference>
<dbReference type="PROSITE" id="PS51186">
    <property type="entry name" value="GNAT"/>
    <property type="match status" value="1"/>
</dbReference>
<name>A0A7Y9TFW0_9BACT</name>
<dbReference type="SUPFAM" id="SSF55729">
    <property type="entry name" value="Acyl-CoA N-acyltransferases (Nat)"/>
    <property type="match status" value="1"/>
</dbReference>
<dbReference type="GO" id="GO:0016747">
    <property type="term" value="F:acyltransferase activity, transferring groups other than amino-acyl groups"/>
    <property type="evidence" value="ECO:0007669"/>
    <property type="project" value="InterPro"/>
</dbReference>
<reference evidence="2 3" key="1">
    <citation type="submission" date="2020-07" db="EMBL/GenBank/DDBJ databases">
        <title>Genomic Encyclopedia of Type Strains, Phase IV (KMG-V): Genome sequencing to study the core and pangenomes of soil and plant-associated prokaryotes.</title>
        <authorList>
            <person name="Whitman W."/>
        </authorList>
    </citation>
    <scope>NUCLEOTIDE SEQUENCE [LARGE SCALE GENOMIC DNA]</scope>
    <source>
        <strain evidence="2 3">X4EP2</strain>
    </source>
</reference>
<protein>
    <submittedName>
        <fullName evidence="2">GNAT superfamily N-acetyltransferase</fullName>
    </submittedName>
</protein>
<comment type="caution">
    <text evidence="2">The sequence shown here is derived from an EMBL/GenBank/DDBJ whole genome shotgun (WGS) entry which is preliminary data.</text>
</comment>
<gene>
    <name evidence="2" type="ORF">HDF17_001061</name>
</gene>
<evidence type="ECO:0000313" key="2">
    <source>
        <dbReference type="EMBL" id="NYF78774.1"/>
    </source>
</evidence>
<evidence type="ECO:0000259" key="1">
    <source>
        <dbReference type="PROSITE" id="PS51186"/>
    </source>
</evidence>
<keyword evidence="2" id="KW-0808">Transferase</keyword>
<dbReference type="Gene3D" id="3.40.630.30">
    <property type="match status" value="1"/>
</dbReference>
<dbReference type="InterPro" id="IPR000182">
    <property type="entry name" value="GNAT_dom"/>
</dbReference>
<feature type="domain" description="N-acetyltransferase" evidence="1">
    <location>
        <begin position="2"/>
        <end position="155"/>
    </location>
</feature>
<dbReference type="Pfam" id="PF00583">
    <property type="entry name" value="Acetyltransf_1"/>
    <property type="match status" value="1"/>
</dbReference>
<dbReference type="CDD" id="cd04301">
    <property type="entry name" value="NAT_SF"/>
    <property type="match status" value="1"/>
</dbReference>
<keyword evidence="3" id="KW-1185">Reference proteome</keyword>
<dbReference type="EMBL" id="JACCCW010000001">
    <property type="protein sequence ID" value="NYF78774.1"/>
    <property type="molecule type" value="Genomic_DNA"/>
</dbReference>
<dbReference type="InterPro" id="IPR016181">
    <property type="entry name" value="Acyl_CoA_acyltransferase"/>
</dbReference>
<evidence type="ECO:0000313" key="3">
    <source>
        <dbReference type="Proteomes" id="UP000589520"/>
    </source>
</evidence>
<organism evidence="2 3">
    <name type="scientific">Granulicella arctica</name>
    <dbReference type="NCBI Taxonomy" id="940613"/>
    <lineage>
        <taxon>Bacteria</taxon>
        <taxon>Pseudomonadati</taxon>
        <taxon>Acidobacteriota</taxon>
        <taxon>Terriglobia</taxon>
        <taxon>Terriglobales</taxon>
        <taxon>Acidobacteriaceae</taxon>
        <taxon>Granulicella</taxon>
    </lineage>
</organism>
<proteinExistence type="predicted"/>
<accession>A0A7Y9TFW0</accession>
<dbReference type="Proteomes" id="UP000589520">
    <property type="component" value="Unassembled WGS sequence"/>
</dbReference>
<sequence length="155" mass="17541">MFETRLALPEDASLISGQRHRMFVDSGQADDARMATVIAEFEPWVRERLVSGSYVGWLSSPVGEPERVVAGAGLLLMDFPPHFLDAGSIRAYLLNFYVDPEWRGHGLAYRLLKTAVEETRRRGIKVVSLHASKFGKPLYERNGFVVSNEMMLRQE</sequence>